<keyword evidence="3" id="KW-0812">Transmembrane</keyword>
<dbReference type="Gene3D" id="2.30.180.10">
    <property type="entry name" value="FAS1 domain"/>
    <property type="match status" value="2"/>
</dbReference>
<dbReference type="EMBL" id="VAHF01000009">
    <property type="protein sequence ID" value="TXG55301.1"/>
    <property type="molecule type" value="Genomic_DNA"/>
</dbReference>
<keyword evidence="6" id="KW-1185">Reference proteome</keyword>
<sequence length="351" mass="39111">MARSCSQWWRAPIYSTISIVLAFMAISAALHASSNNASSPTKPTTYELSLNASRALRRSGFNTIATLFQISPEIFLSSQNSTIFAIQDSAISNVSLPPWLFKDLLQYHTSPLKLSMNDLLNKPQRSCLPTLLRRKNVAITKIDTKSRSVEINHVLVSHPDIFLQGPFSIHGVLRPFSSLDPQDVQQGWDYIQSPICDSKSRLVSDFIESKNMIEWTRIIRLLSSNGFVSFAIALHSVLDGILEHKTSLNSTTIFAPPDFTFVSSPSPLLDRLVRFHILPQRLTYKELASLPDKTMLRTLVADQDLEINGGVNLTRLGLVIDGVQIVSPDIFSSKKFVIHGISQAFRDGRSS</sequence>
<evidence type="ECO:0000313" key="6">
    <source>
        <dbReference type="Proteomes" id="UP000323000"/>
    </source>
</evidence>
<dbReference type="InterPro" id="IPR052806">
    <property type="entry name" value="Fasciclin-like_AGP"/>
</dbReference>
<evidence type="ECO:0000259" key="4">
    <source>
        <dbReference type="PROSITE" id="PS50213"/>
    </source>
</evidence>
<dbReference type="PROSITE" id="PS50213">
    <property type="entry name" value="FAS1"/>
    <property type="match status" value="1"/>
</dbReference>
<dbReference type="AlphaFoldDB" id="A0A5C7HEF2"/>
<organism evidence="5 6">
    <name type="scientific">Acer yangbiense</name>
    <dbReference type="NCBI Taxonomy" id="1000413"/>
    <lineage>
        <taxon>Eukaryota</taxon>
        <taxon>Viridiplantae</taxon>
        <taxon>Streptophyta</taxon>
        <taxon>Embryophyta</taxon>
        <taxon>Tracheophyta</taxon>
        <taxon>Spermatophyta</taxon>
        <taxon>Magnoliopsida</taxon>
        <taxon>eudicotyledons</taxon>
        <taxon>Gunneridae</taxon>
        <taxon>Pentapetalae</taxon>
        <taxon>rosids</taxon>
        <taxon>malvids</taxon>
        <taxon>Sapindales</taxon>
        <taxon>Sapindaceae</taxon>
        <taxon>Hippocastanoideae</taxon>
        <taxon>Acereae</taxon>
        <taxon>Acer</taxon>
    </lineage>
</organism>
<gene>
    <name evidence="5" type="ORF">EZV62_020557</name>
</gene>
<accession>A0A5C7HEF2</accession>
<proteinExistence type="inferred from homology"/>
<dbReference type="PANTHER" id="PTHR33985">
    <property type="entry name" value="OS02G0491300 PROTEIN-RELATED"/>
    <property type="match status" value="1"/>
</dbReference>
<evidence type="ECO:0000313" key="5">
    <source>
        <dbReference type="EMBL" id="TXG55301.1"/>
    </source>
</evidence>
<dbReference type="SUPFAM" id="SSF82153">
    <property type="entry name" value="FAS1 domain"/>
    <property type="match status" value="2"/>
</dbReference>
<evidence type="ECO:0000256" key="1">
    <source>
        <dbReference type="ARBA" id="ARBA00007843"/>
    </source>
</evidence>
<comment type="caution">
    <text evidence="5">The sequence shown here is derived from an EMBL/GenBank/DDBJ whole genome shotgun (WGS) entry which is preliminary data.</text>
</comment>
<dbReference type="InterPro" id="IPR000782">
    <property type="entry name" value="FAS1_domain"/>
</dbReference>
<comment type="similarity">
    <text evidence="1">Belongs to the fasciclin-like AGP family.</text>
</comment>
<keyword evidence="3" id="KW-1133">Transmembrane helix</keyword>
<name>A0A5C7HEF2_9ROSI</name>
<dbReference type="InterPro" id="IPR036378">
    <property type="entry name" value="FAS1_dom_sf"/>
</dbReference>
<evidence type="ECO:0000256" key="2">
    <source>
        <dbReference type="ARBA" id="ARBA00022974"/>
    </source>
</evidence>
<dbReference type="Pfam" id="PF02469">
    <property type="entry name" value="Fasciclin"/>
    <property type="match status" value="1"/>
</dbReference>
<keyword evidence="3" id="KW-0472">Membrane</keyword>
<dbReference type="OrthoDB" id="1525874at2759"/>
<evidence type="ECO:0000256" key="3">
    <source>
        <dbReference type="SAM" id="Phobius"/>
    </source>
</evidence>
<feature type="domain" description="FAS1" evidence="4">
    <location>
        <begin position="199"/>
        <end position="345"/>
    </location>
</feature>
<protein>
    <recommendedName>
        <fullName evidence="4">FAS1 domain-containing protein</fullName>
    </recommendedName>
</protein>
<dbReference type="SMART" id="SM00554">
    <property type="entry name" value="FAS1"/>
    <property type="match status" value="2"/>
</dbReference>
<feature type="transmembrane region" description="Helical" evidence="3">
    <location>
        <begin position="12"/>
        <end position="32"/>
    </location>
</feature>
<dbReference type="PANTHER" id="PTHR33985:SF19">
    <property type="entry name" value="FASCICLIN-LIKE ARABINOGALACTAN PROTEIN 21"/>
    <property type="match status" value="1"/>
</dbReference>
<reference evidence="6" key="1">
    <citation type="journal article" date="2019" name="Gigascience">
        <title>De novo genome assembly of the endangered Acer yangbiense, a plant species with extremely small populations endemic to Yunnan Province, China.</title>
        <authorList>
            <person name="Yang J."/>
            <person name="Wariss H.M."/>
            <person name="Tao L."/>
            <person name="Zhang R."/>
            <person name="Yun Q."/>
            <person name="Hollingsworth P."/>
            <person name="Dao Z."/>
            <person name="Luo G."/>
            <person name="Guo H."/>
            <person name="Ma Y."/>
            <person name="Sun W."/>
        </authorList>
    </citation>
    <scope>NUCLEOTIDE SEQUENCE [LARGE SCALE GENOMIC DNA]</scope>
    <source>
        <strain evidence="6">cv. Malutang</strain>
    </source>
</reference>
<keyword evidence="2" id="KW-0325">Glycoprotein</keyword>
<keyword evidence="2" id="KW-0654">Proteoglycan</keyword>
<dbReference type="Proteomes" id="UP000323000">
    <property type="component" value="Chromosome 9"/>
</dbReference>